<comment type="caution">
    <text evidence="1">The sequence shown here is derived from an EMBL/GenBank/DDBJ whole genome shotgun (WGS) entry which is preliminary data.</text>
</comment>
<proteinExistence type="predicted"/>
<gene>
    <name evidence="1" type="ORF">RchiOBHm_Chr1g0379551</name>
</gene>
<sequence>MAPSHYFIKFQIPQGIREYKLKLLVSMEDSYSLSQPHHNRTISQLNFHERILLSNHIKCEYP</sequence>
<reference evidence="1 2" key="1">
    <citation type="journal article" date="2018" name="Nat. Genet.">
        <title>The Rosa genome provides new insights in the design of modern roses.</title>
        <authorList>
            <person name="Bendahmane M."/>
        </authorList>
    </citation>
    <scope>NUCLEOTIDE SEQUENCE [LARGE SCALE GENOMIC DNA]</scope>
    <source>
        <strain evidence="2">cv. Old Blush</strain>
    </source>
</reference>
<keyword evidence="2" id="KW-1185">Reference proteome</keyword>
<evidence type="ECO:0000313" key="2">
    <source>
        <dbReference type="Proteomes" id="UP000238479"/>
    </source>
</evidence>
<dbReference type="Gramene" id="PRQ60286">
    <property type="protein sequence ID" value="PRQ60286"/>
    <property type="gene ID" value="RchiOBHm_Chr1g0379551"/>
</dbReference>
<organism evidence="1 2">
    <name type="scientific">Rosa chinensis</name>
    <name type="common">China rose</name>
    <dbReference type="NCBI Taxonomy" id="74649"/>
    <lineage>
        <taxon>Eukaryota</taxon>
        <taxon>Viridiplantae</taxon>
        <taxon>Streptophyta</taxon>
        <taxon>Embryophyta</taxon>
        <taxon>Tracheophyta</taxon>
        <taxon>Spermatophyta</taxon>
        <taxon>Magnoliopsida</taxon>
        <taxon>eudicotyledons</taxon>
        <taxon>Gunneridae</taxon>
        <taxon>Pentapetalae</taxon>
        <taxon>rosids</taxon>
        <taxon>fabids</taxon>
        <taxon>Rosales</taxon>
        <taxon>Rosaceae</taxon>
        <taxon>Rosoideae</taxon>
        <taxon>Rosoideae incertae sedis</taxon>
        <taxon>Rosa</taxon>
    </lineage>
</organism>
<evidence type="ECO:0000313" key="1">
    <source>
        <dbReference type="EMBL" id="PRQ60286.1"/>
    </source>
</evidence>
<dbReference type="Proteomes" id="UP000238479">
    <property type="component" value="Chromosome 1"/>
</dbReference>
<dbReference type="EMBL" id="PDCK01000039">
    <property type="protein sequence ID" value="PRQ60286.1"/>
    <property type="molecule type" value="Genomic_DNA"/>
</dbReference>
<accession>A0A2P6SNL9</accession>
<protein>
    <submittedName>
        <fullName evidence="1">Uncharacterized protein</fullName>
    </submittedName>
</protein>
<dbReference type="AlphaFoldDB" id="A0A2P6SNL9"/>
<name>A0A2P6SNL9_ROSCH</name>